<protein>
    <submittedName>
        <fullName evidence="1">Uncharacterized protein</fullName>
    </submittedName>
</protein>
<proteinExistence type="predicted"/>
<dbReference type="Proteomes" id="UP001652431">
    <property type="component" value="Unassembled WGS sequence"/>
</dbReference>
<sequence length="101" mass="11871">MHEGCSVELREKKAFLMDEELSRKVFDCKIKKYNENDDEICLLLNNAQLPEISLDAEYECRIRGAEGVTICLGRVLERYINKKGNHLRFRIENGFYKNNLN</sequence>
<keyword evidence="2" id="KW-1185">Reference proteome</keyword>
<evidence type="ECO:0000313" key="2">
    <source>
        <dbReference type="Proteomes" id="UP001652431"/>
    </source>
</evidence>
<accession>A0ABT2RK21</accession>
<comment type="caution">
    <text evidence="1">The sequence shown here is derived from an EMBL/GenBank/DDBJ whole genome shotgun (WGS) entry which is preliminary data.</text>
</comment>
<gene>
    <name evidence="1" type="ORF">OCV99_04145</name>
</gene>
<dbReference type="EMBL" id="JAOQJU010000002">
    <property type="protein sequence ID" value="MCU6685758.1"/>
    <property type="molecule type" value="Genomic_DNA"/>
</dbReference>
<organism evidence="1 2">
    <name type="scientific">Dorea acetigenes</name>
    <dbReference type="NCBI Taxonomy" id="2981787"/>
    <lineage>
        <taxon>Bacteria</taxon>
        <taxon>Bacillati</taxon>
        <taxon>Bacillota</taxon>
        <taxon>Clostridia</taxon>
        <taxon>Lachnospirales</taxon>
        <taxon>Lachnospiraceae</taxon>
        <taxon>Dorea</taxon>
    </lineage>
</organism>
<reference evidence="1 2" key="1">
    <citation type="journal article" date="2021" name="ISME Commun">
        <title>Automated analysis of genomic sequences facilitates high-throughput and comprehensive description of bacteria.</title>
        <authorList>
            <person name="Hitch T.C.A."/>
        </authorList>
    </citation>
    <scope>NUCLEOTIDE SEQUENCE [LARGE SCALE GENOMIC DNA]</scope>
    <source>
        <strain evidence="1 2">Sanger_03</strain>
    </source>
</reference>
<name>A0ABT2RK21_9FIRM</name>
<dbReference type="RefSeq" id="WP_158368458.1">
    <property type="nucleotide sequence ID" value="NZ_JAOQJU010000002.1"/>
</dbReference>
<evidence type="ECO:0000313" key="1">
    <source>
        <dbReference type="EMBL" id="MCU6685758.1"/>
    </source>
</evidence>